<reference evidence="1 2" key="1">
    <citation type="journal article" date="2021" name="Elife">
        <title>Chloroplast acquisition without the gene transfer in kleptoplastic sea slugs, Plakobranchus ocellatus.</title>
        <authorList>
            <person name="Maeda T."/>
            <person name="Takahashi S."/>
            <person name="Yoshida T."/>
            <person name="Shimamura S."/>
            <person name="Takaki Y."/>
            <person name="Nagai Y."/>
            <person name="Toyoda A."/>
            <person name="Suzuki Y."/>
            <person name="Arimoto A."/>
            <person name="Ishii H."/>
            <person name="Satoh N."/>
            <person name="Nishiyama T."/>
            <person name="Hasebe M."/>
            <person name="Maruyama T."/>
            <person name="Minagawa J."/>
            <person name="Obokata J."/>
            <person name="Shigenobu S."/>
        </authorList>
    </citation>
    <scope>NUCLEOTIDE SEQUENCE [LARGE SCALE GENOMIC DNA]</scope>
</reference>
<proteinExistence type="predicted"/>
<evidence type="ECO:0000313" key="2">
    <source>
        <dbReference type="Proteomes" id="UP000762676"/>
    </source>
</evidence>
<keyword evidence="2" id="KW-1185">Reference proteome</keyword>
<dbReference type="EMBL" id="BMAT01006539">
    <property type="protein sequence ID" value="GFS14700.1"/>
    <property type="molecule type" value="Genomic_DNA"/>
</dbReference>
<accession>A0AAV4IX46</accession>
<organism evidence="1 2">
    <name type="scientific">Elysia marginata</name>
    <dbReference type="NCBI Taxonomy" id="1093978"/>
    <lineage>
        <taxon>Eukaryota</taxon>
        <taxon>Metazoa</taxon>
        <taxon>Spiralia</taxon>
        <taxon>Lophotrochozoa</taxon>
        <taxon>Mollusca</taxon>
        <taxon>Gastropoda</taxon>
        <taxon>Heterobranchia</taxon>
        <taxon>Euthyneura</taxon>
        <taxon>Panpulmonata</taxon>
        <taxon>Sacoglossa</taxon>
        <taxon>Placobranchoidea</taxon>
        <taxon>Plakobranchidae</taxon>
        <taxon>Elysia</taxon>
    </lineage>
</organism>
<gene>
    <name evidence="1" type="ORF">ElyMa_003169400</name>
</gene>
<protein>
    <submittedName>
        <fullName evidence="1">Uncharacterized protein</fullName>
    </submittedName>
</protein>
<evidence type="ECO:0000313" key="1">
    <source>
        <dbReference type="EMBL" id="GFS14700.1"/>
    </source>
</evidence>
<dbReference type="Proteomes" id="UP000762676">
    <property type="component" value="Unassembled WGS sequence"/>
</dbReference>
<dbReference type="AlphaFoldDB" id="A0AAV4IX46"/>
<comment type="caution">
    <text evidence="1">The sequence shown here is derived from an EMBL/GenBank/DDBJ whole genome shotgun (WGS) entry which is preliminary data.</text>
</comment>
<name>A0AAV4IX46_9GAST</name>
<sequence>MTAHSAPTKELVVRGPGSFRHCRLAWPGRDCHTVTLGVTHTHRGGAGGAAEKATEELCEECVYLSVWCSVHTVCLCARPPSPALLCPAPWCCTMSRVVTCRLPGRNNTTTTGHWSHGQTLAPLHSPS</sequence>